<dbReference type="GO" id="GO:0005886">
    <property type="term" value="C:plasma membrane"/>
    <property type="evidence" value="ECO:0007669"/>
    <property type="project" value="UniProtKB-SubCell"/>
</dbReference>
<keyword evidence="4 6" id="KW-1133">Transmembrane helix</keyword>
<evidence type="ECO:0000256" key="4">
    <source>
        <dbReference type="ARBA" id="ARBA00022989"/>
    </source>
</evidence>
<evidence type="ECO:0008006" key="9">
    <source>
        <dbReference type="Google" id="ProtNLM"/>
    </source>
</evidence>
<keyword evidence="8" id="KW-1185">Reference proteome</keyword>
<feature type="transmembrane region" description="Helical" evidence="6">
    <location>
        <begin position="325"/>
        <end position="346"/>
    </location>
</feature>
<name>A0A7X6KYB4_9CELL</name>
<feature type="transmembrane region" description="Helical" evidence="6">
    <location>
        <begin position="149"/>
        <end position="167"/>
    </location>
</feature>
<dbReference type="Pfam" id="PF03706">
    <property type="entry name" value="LPG_synthase_TM"/>
    <property type="match status" value="1"/>
</dbReference>
<proteinExistence type="predicted"/>
<feature type="transmembrane region" description="Helical" evidence="6">
    <location>
        <begin position="173"/>
        <end position="194"/>
    </location>
</feature>
<dbReference type="RefSeq" id="WP_168631555.1">
    <property type="nucleotide sequence ID" value="NZ_BONL01000021.1"/>
</dbReference>
<dbReference type="InterPro" id="IPR022791">
    <property type="entry name" value="L-PG_synthase/AglD"/>
</dbReference>
<evidence type="ECO:0000256" key="5">
    <source>
        <dbReference type="ARBA" id="ARBA00023136"/>
    </source>
</evidence>
<evidence type="ECO:0000256" key="2">
    <source>
        <dbReference type="ARBA" id="ARBA00022475"/>
    </source>
</evidence>
<keyword evidence="3 6" id="KW-0812">Transmembrane</keyword>
<dbReference type="AlphaFoldDB" id="A0A7X6KYB4"/>
<dbReference type="EMBL" id="JAAXOX010000015">
    <property type="protein sequence ID" value="NKY24436.1"/>
    <property type="molecule type" value="Genomic_DNA"/>
</dbReference>
<sequence length="354" mass="37650">MDSPVPEPAGSAPLPAVPRAPAWYARRLLWRALVWAVVLVAAYLAVEFLVGRVDWAAVGSALDLLPWPAGVLLVALLLVRQACSAAPMMFYLPGLRLVRSMQNDLTANLVATFAPTPSDLVIRVSMFRSWGLDPAMGLAASAINSVKFYVIRFGAPVVGLVLLAGQAVEPGLWWFGAASAAVSVAMVVTLVLIARADHLAAWVGRTAGRIGRRFSARVDPERWSQVVVETRAGTARGLRRGLLPSLAELLVMVLLDAVMMLVALRAVGVDAAQLPTLAVLGAVLVAYPVTSLPLFGLGVLDALLVGFWVGLAGPELEPAAIAGVLLWRVVTLGVTYLLGLGSLAWWRLDQRRGH</sequence>
<evidence type="ECO:0000256" key="6">
    <source>
        <dbReference type="SAM" id="Phobius"/>
    </source>
</evidence>
<comment type="caution">
    <text evidence="7">The sequence shown here is derived from an EMBL/GenBank/DDBJ whole genome shotgun (WGS) entry which is preliminary data.</text>
</comment>
<protein>
    <recommendedName>
        <fullName evidence="9">Flippase-like domain-containing protein</fullName>
    </recommendedName>
</protein>
<evidence type="ECO:0000256" key="1">
    <source>
        <dbReference type="ARBA" id="ARBA00004651"/>
    </source>
</evidence>
<accession>A0A7X6KYB4</accession>
<evidence type="ECO:0000256" key="3">
    <source>
        <dbReference type="ARBA" id="ARBA00022692"/>
    </source>
</evidence>
<keyword evidence="2" id="KW-1003">Cell membrane</keyword>
<comment type="subcellular location">
    <subcellularLocation>
        <location evidence="1">Cell membrane</location>
        <topology evidence="1">Multi-pass membrane protein</topology>
    </subcellularLocation>
</comment>
<keyword evidence="5 6" id="KW-0472">Membrane</keyword>
<feature type="transmembrane region" description="Helical" evidence="6">
    <location>
        <begin position="246"/>
        <end position="266"/>
    </location>
</feature>
<organism evidence="7 8">
    <name type="scientific">Cellulomonas denverensis</name>
    <dbReference type="NCBI Taxonomy" id="264297"/>
    <lineage>
        <taxon>Bacteria</taxon>
        <taxon>Bacillati</taxon>
        <taxon>Actinomycetota</taxon>
        <taxon>Actinomycetes</taxon>
        <taxon>Micrococcales</taxon>
        <taxon>Cellulomonadaceae</taxon>
        <taxon>Cellulomonas</taxon>
    </lineage>
</organism>
<feature type="transmembrane region" description="Helical" evidence="6">
    <location>
        <begin position="272"/>
        <end position="289"/>
    </location>
</feature>
<gene>
    <name evidence="7" type="ORF">HGA03_17385</name>
</gene>
<feature type="transmembrane region" description="Helical" evidence="6">
    <location>
        <begin position="28"/>
        <end position="50"/>
    </location>
</feature>
<reference evidence="7 8" key="1">
    <citation type="submission" date="2020-04" db="EMBL/GenBank/DDBJ databases">
        <title>MicrobeNet Type strains.</title>
        <authorList>
            <person name="Nicholson A.C."/>
        </authorList>
    </citation>
    <scope>NUCLEOTIDE SEQUENCE [LARGE SCALE GENOMIC DNA]</scope>
    <source>
        <strain evidence="7 8">ATCC BAA-788</strain>
    </source>
</reference>
<evidence type="ECO:0000313" key="8">
    <source>
        <dbReference type="Proteomes" id="UP000581206"/>
    </source>
</evidence>
<dbReference type="Proteomes" id="UP000581206">
    <property type="component" value="Unassembled WGS sequence"/>
</dbReference>
<evidence type="ECO:0000313" key="7">
    <source>
        <dbReference type="EMBL" id="NKY24436.1"/>
    </source>
</evidence>